<dbReference type="EMBL" id="BAAADM010000032">
    <property type="protein sequence ID" value="GAA0437729.1"/>
    <property type="molecule type" value="Genomic_DNA"/>
</dbReference>
<reference evidence="1 2" key="1">
    <citation type="journal article" date="2019" name="Int. J. Syst. Evol. Microbiol.">
        <title>The Global Catalogue of Microorganisms (GCM) 10K type strain sequencing project: providing services to taxonomists for standard genome sequencing and annotation.</title>
        <authorList>
            <consortium name="The Broad Institute Genomics Platform"/>
            <consortium name="The Broad Institute Genome Sequencing Center for Infectious Disease"/>
            <person name="Wu L."/>
            <person name="Ma J."/>
        </authorList>
    </citation>
    <scope>NUCLEOTIDE SEQUENCE [LARGE SCALE GENOMIC DNA]</scope>
    <source>
        <strain evidence="1 2">JCM 12149</strain>
    </source>
</reference>
<evidence type="ECO:0000313" key="2">
    <source>
        <dbReference type="Proteomes" id="UP001501459"/>
    </source>
</evidence>
<protein>
    <submittedName>
        <fullName evidence="1">Uncharacterized protein</fullName>
    </submittedName>
</protein>
<accession>A0ABN0Z7P8</accession>
<keyword evidence="2" id="KW-1185">Reference proteome</keyword>
<name>A0ABN0Z7P8_9BACI</name>
<evidence type="ECO:0000313" key="1">
    <source>
        <dbReference type="EMBL" id="GAA0437729.1"/>
    </source>
</evidence>
<organism evidence="1 2">
    <name type="scientific">Lentibacillus halophilus</name>
    <dbReference type="NCBI Taxonomy" id="295065"/>
    <lineage>
        <taxon>Bacteria</taxon>
        <taxon>Bacillati</taxon>
        <taxon>Bacillota</taxon>
        <taxon>Bacilli</taxon>
        <taxon>Bacillales</taxon>
        <taxon>Bacillaceae</taxon>
        <taxon>Lentibacillus</taxon>
    </lineage>
</organism>
<gene>
    <name evidence="1" type="ORF">GCM10008983_13300</name>
</gene>
<comment type="caution">
    <text evidence="1">The sequence shown here is derived from an EMBL/GenBank/DDBJ whole genome shotgun (WGS) entry which is preliminary data.</text>
</comment>
<dbReference type="RefSeq" id="WP_343751952.1">
    <property type="nucleotide sequence ID" value="NZ_BAAADM010000032.1"/>
</dbReference>
<sequence>MNEHVRKMADQVREWLGLHQHQLIHHYFFREVDDFHQTVYTLTTEWVPDHAELPDDGSNPAGTAVVDINFHTGAVQRIVFVHNTNSADSEVYPTPDPKEYVIEWIEDLTGLTFGRQFLIAREHDHSITFHAAVDNIPVSPGGTIEVSFNDNGELTLFSIDGHFPSEEHIQWEPFALTPDKYEPVALEQCHLVELPDQAQEKWLPVFGIEETFITNDAERTIPFQMGADKQSFVAKDEVMRWSTPMTGTWKPGDMDLSPDVSVETARANKPHPDTIPLTEAEVAACEREVLRFMRLVYPKESGKRKWTGVYLQDGYIIAEIQRIGDQVANELDVKIKVVIERETCTAINYFDQEALYGAFQHFDQADDAVVSRDDAVAYLRPYLQMDPMYVYDSEEDHYIMCGKLDCAYGVDAVTGDVIRLNTL</sequence>
<dbReference type="Proteomes" id="UP001501459">
    <property type="component" value="Unassembled WGS sequence"/>
</dbReference>
<proteinExistence type="predicted"/>